<keyword evidence="2" id="KW-0238">DNA-binding</keyword>
<dbReference type="PANTHER" id="PTHR31003">
    <property type="entry name" value="MYB FAMILY TRANSCRIPTION FACTOR"/>
    <property type="match status" value="1"/>
</dbReference>
<evidence type="ECO:0000313" key="4">
    <source>
        <dbReference type="EMBL" id="JAT66910.1"/>
    </source>
</evidence>
<reference evidence="4" key="1">
    <citation type="submission" date="2015-07" db="EMBL/GenBank/DDBJ databases">
        <title>Transcriptome Assembly of Anthurium amnicola.</title>
        <authorList>
            <person name="Suzuki J."/>
        </authorList>
    </citation>
    <scope>NUCLEOTIDE SEQUENCE</scope>
</reference>
<evidence type="ECO:0000259" key="3">
    <source>
        <dbReference type="Pfam" id="PF26575"/>
    </source>
</evidence>
<keyword evidence="4" id="KW-0808">Transferase</keyword>
<dbReference type="GO" id="GO:0003677">
    <property type="term" value="F:DNA binding"/>
    <property type="evidence" value="ECO:0007669"/>
    <property type="project" value="UniProtKB-KW"/>
</dbReference>
<feature type="non-terminal residue" evidence="4">
    <location>
        <position position="1"/>
    </location>
</feature>
<dbReference type="AlphaFoldDB" id="A0A1D1ZIV8"/>
<dbReference type="PANTHER" id="PTHR31003:SF16">
    <property type="entry name" value="TRANSCRIPTION FACTOR HHO2"/>
    <property type="match status" value="1"/>
</dbReference>
<dbReference type="InterPro" id="IPR058673">
    <property type="entry name" value="HHO5-like_N"/>
</dbReference>
<feature type="domain" description="HHO5-like N-terminal" evidence="3">
    <location>
        <begin position="41"/>
        <end position="88"/>
    </location>
</feature>
<name>A0A1D1ZIV8_9ARAE</name>
<evidence type="ECO:0000256" key="1">
    <source>
        <dbReference type="ARBA" id="ARBA00004123"/>
    </source>
</evidence>
<accession>A0A1D1ZIV8</accession>
<comment type="subcellular location">
    <subcellularLocation>
        <location evidence="1">Nucleus</location>
    </subcellularLocation>
</comment>
<sequence length="211" mass="23616">GVPAVGRTRAKLKELKRVRISEGEHRGEHSRFWPGTMDPSTAEERARRCRDYVDALEEERRKIQVFQRYFFISLHLVTQAIESYRQQAELFAAGGVILSQEQEEEAEMLSDGFIPLKPIASPQFHAGLGVEQEGEEGVRRVADGSPVCHKANVGGDGQVDPREDRPRCEGALSAEAAGLRRKQGRLRPESVGVTFAPSESVDLSFSHWLHR</sequence>
<dbReference type="GO" id="GO:0005634">
    <property type="term" value="C:nucleus"/>
    <property type="evidence" value="ECO:0007669"/>
    <property type="project" value="UniProtKB-SubCell"/>
</dbReference>
<evidence type="ECO:0000256" key="2">
    <source>
        <dbReference type="ARBA" id="ARBA00023125"/>
    </source>
</evidence>
<organism evidence="4">
    <name type="scientific">Anthurium amnicola</name>
    <dbReference type="NCBI Taxonomy" id="1678845"/>
    <lineage>
        <taxon>Eukaryota</taxon>
        <taxon>Viridiplantae</taxon>
        <taxon>Streptophyta</taxon>
        <taxon>Embryophyta</taxon>
        <taxon>Tracheophyta</taxon>
        <taxon>Spermatophyta</taxon>
        <taxon>Magnoliopsida</taxon>
        <taxon>Liliopsida</taxon>
        <taxon>Araceae</taxon>
        <taxon>Pothoideae</taxon>
        <taxon>Potheae</taxon>
        <taxon>Anthurium</taxon>
    </lineage>
</organism>
<dbReference type="GO" id="GO:0016740">
    <property type="term" value="F:transferase activity"/>
    <property type="evidence" value="ECO:0007669"/>
    <property type="project" value="UniProtKB-KW"/>
</dbReference>
<dbReference type="GO" id="GO:0003700">
    <property type="term" value="F:DNA-binding transcription factor activity"/>
    <property type="evidence" value="ECO:0007669"/>
    <property type="project" value="InterPro"/>
</dbReference>
<dbReference type="InterPro" id="IPR044787">
    <property type="entry name" value="HHO5-like"/>
</dbReference>
<dbReference type="EMBL" id="GDJX01001026">
    <property type="protein sequence ID" value="JAT66910.1"/>
    <property type="molecule type" value="Transcribed_RNA"/>
</dbReference>
<protein>
    <submittedName>
        <fullName evidence="4">Queuine tRNA-ribosyltransferase</fullName>
    </submittedName>
</protein>
<gene>
    <name evidence="4" type="primary">tgt_7</name>
    <name evidence="4" type="ORF">g.106089</name>
</gene>
<dbReference type="Pfam" id="PF26575">
    <property type="entry name" value="HHO5_N"/>
    <property type="match status" value="1"/>
</dbReference>
<proteinExistence type="predicted"/>